<sequence length="266" mass="28805">MIRALTKTLAACLALALPLQPAQAEEPVRAELRPGWRLPNGDHMAALHLSLAPGWKTYWRAPGDAGIPPSFDWKGTRNARDIAVLWPTPHVFWQSGMRSVGYKGDLVLPIRITPGNKGEITLKTEMQMGLCSDICVPHTLRIDATLPAEGSTPDPMIASALASAPFSRGEASVRAVRCSVRPVDGGVSLRAEIDMPRAGAEEEAVVESGQPTVWAAEPQTRREGGTLVTETKLMHMDGKPFMLDRSRLRFTVLGSEHAVDIQGCDS</sequence>
<dbReference type="Pfam" id="PF11412">
    <property type="entry name" value="DsbD_N"/>
    <property type="match status" value="1"/>
</dbReference>
<proteinExistence type="predicted"/>
<reference evidence="4" key="1">
    <citation type="submission" date="2016-10" db="EMBL/GenBank/DDBJ databases">
        <authorList>
            <person name="Varghese N."/>
            <person name="Submissions S."/>
        </authorList>
    </citation>
    <scope>NUCLEOTIDE SEQUENCE [LARGE SCALE GENOMIC DNA]</scope>
    <source>
        <strain evidence="4">DSM 10146</strain>
    </source>
</reference>
<evidence type="ECO:0000313" key="4">
    <source>
        <dbReference type="Proteomes" id="UP000198994"/>
    </source>
</evidence>
<dbReference type="Proteomes" id="UP000198994">
    <property type="component" value="Unassembled WGS sequence"/>
</dbReference>
<feature type="domain" description="Thiol:disulfide interchange protein DsbD N-terminal" evidence="2">
    <location>
        <begin position="39"/>
        <end position="143"/>
    </location>
</feature>
<feature type="chain" id="PRO_5011506362" evidence="1">
    <location>
        <begin position="25"/>
        <end position="266"/>
    </location>
</feature>
<dbReference type="OrthoDB" id="9811036at2"/>
<evidence type="ECO:0000259" key="2">
    <source>
        <dbReference type="Pfam" id="PF11412"/>
    </source>
</evidence>
<dbReference type="AlphaFoldDB" id="A0A1G7CVU1"/>
<protein>
    <submittedName>
        <fullName evidence="3">Thiol-disulfide interchange protein, contains DsbC and DsbD domains</fullName>
    </submittedName>
</protein>
<feature type="signal peptide" evidence="1">
    <location>
        <begin position="1"/>
        <end position="24"/>
    </location>
</feature>
<organism evidence="3 4">
    <name type="scientific">Salipiger thiooxidans</name>
    <dbReference type="NCBI Taxonomy" id="282683"/>
    <lineage>
        <taxon>Bacteria</taxon>
        <taxon>Pseudomonadati</taxon>
        <taxon>Pseudomonadota</taxon>
        <taxon>Alphaproteobacteria</taxon>
        <taxon>Rhodobacterales</taxon>
        <taxon>Roseobacteraceae</taxon>
        <taxon>Salipiger</taxon>
    </lineage>
</organism>
<dbReference type="STRING" id="282683.SAMN04488105_103389"/>
<evidence type="ECO:0000313" key="3">
    <source>
        <dbReference type="EMBL" id="SDE43427.1"/>
    </source>
</evidence>
<dbReference type="EMBL" id="FNAV01000003">
    <property type="protein sequence ID" value="SDE43427.1"/>
    <property type="molecule type" value="Genomic_DNA"/>
</dbReference>
<gene>
    <name evidence="3" type="ORF">SAMN04488105_103389</name>
</gene>
<keyword evidence="1" id="KW-0732">Signal</keyword>
<accession>A0A1G7CVU1</accession>
<name>A0A1G7CVU1_9RHOB</name>
<dbReference type="InterPro" id="IPR028250">
    <property type="entry name" value="DsbDN"/>
</dbReference>
<dbReference type="RefSeq" id="WP_040384681.1">
    <property type="nucleotide sequence ID" value="NZ_FNAV01000003.1"/>
</dbReference>
<evidence type="ECO:0000256" key="1">
    <source>
        <dbReference type="SAM" id="SignalP"/>
    </source>
</evidence>
<keyword evidence="4" id="KW-1185">Reference proteome</keyword>